<dbReference type="AlphaFoldDB" id="A0A387B695"/>
<keyword evidence="2" id="KW-0285">Flavoprotein</keyword>
<keyword evidence="3" id="KW-0274">FAD</keyword>
<evidence type="ECO:0000259" key="6">
    <source>
        <dbReference type="Pfam" id="PF01266"/>
    </source>
</evidence>
<gene>
    <name evidence="7" type="ORF">D7I47_06075</name>
</gene>
<dbReference type="KEGG" id="lyd:D7I47_06075"/>
<accession>A0A387B695</accession>
<name>A0A387B695_9MICO</name>
<proteinExistence type="predicted"/>
<evidence type="ECO:0000256" key="1">
    <source>
        <dbReference type="ARBA" id="ARBA00001974"/>
    </source>
</evidence>
<sequence>MGADAALPQTGPRTHPPRPGTGAAHSMETFDVAVVGMGALGSAAAYHLARRGAKVVAFEQFELGHVRGASHDTSRIIRTSYGEERYVRLAQSAYRDWAELEAATGERLTTITGGVVFIRTGGPYAASDFARALTATGVPHELLSPAEVHERWPQFAIPEGVETVYTPDSGIAHAARTVATLQLHARVNGADIRDRTRVEAVEPDAEGVVVRTSGGEVRARKVVIAADAWTNELLAPLGAEIPLVVMQEQVSYFAPADAAPYDPARFPVWIWEDDHCFYGFPTYGEPSIKAARDVSENLMTPAERTFVPSPELLDELRGFMGEVIPGSGEVLRTVTCQYALTPDREFVLGPLPAHPEVLVALAAGHGFKFTPAIGRVLAELALDGTTSDDISGFAVPVAAAPPAG</sequence>
<comment type="cofactor">
    <cofactor evidence="1">
        <name>FAD</name>
        <dbReference type="ChEBI" id="CHEBI:57692"/>
    </cofactor>
</comment>
<keyword evidence="4" id="KW-0560">Oxidoreductase</keyword>
<dbReference type="InterPro" id="IPR036188">
    <property type="entry name" value="FAD/NAD-bd_sf"/>
</dbReference>
<dbReference type="Gene3D" id="3.50.50.60">
    <property type="entry name" value="FAD/NAD(P)-binding domain"/>
    <property type="match status" value="1"/>
</dbReference>
<dbReference type="SUPFAM" id="SSF54373">
    <property type="entry name" value="FAD-linked reductases, C-terminal domain"/>
    <property type="match status" value="1"/>
</dbReference>
<dbReference type="PANTHER" id="PTHR10961:SF7">
    <property type="entry name" value="FAD DEPENDENT OXIDOREDUCTASE DOMAIN-CONTAINING PROTEIN"/>
    <property type="match status" value="1"/>
</dbReference>
<dbReference type="InterPro" id="IPR045170">
    <property type="entry name" value="MTOX"/>
</dbReference>
<dbReference type="Proteomes" id="UP000278886">
    <property type="component" value="Chromosome"/>
</dbReference>
<dbReference type="GO" id="GO:0050660">
    <property type="term" value="F:flavin adenine dinucleotide binding"/>
    <property type="evidence" value="ECO:0007669"/>
    <property type="project" value="InterPro"/>
</dbReference>
<dbReference type="GO" id="GO:0008115">
    <property type="term" value="F:sarcosine oxidase activity"/>
    <property type="evidence" value="ECO:0007669"/>
    <property type="project" value="TreeGrafter"/>
</dbReference>
<dbReference type="Gene3D" id="3.30.9.10">
    <property type="entry name" value="D-Amino Acid Oxidase, subunit A, domain 2"/>
    <property type="match status" value="1"/>
</dbReference>
<dbReference type="NCBIfam" id="NF008425">
    <property type="entry name" value="PRK11259.1"/>
    <property type="match status" value="1"/>
</dbReference>
<evidence type="ECO:0000256" key="4">
    <source>
        <dbReference type="ARBA" id="ARBA00023002"/>
    </source>
</evidence>
<keyword evidence="8" id="KW-1185">Reference proteome</keyword>
<evidence type="ECO:0000256" key="2">
    <source>
        <dbReference type="ARBA" id="ARBA00022630"/>
    </source>
</evidence>
<organism evidence="7 8">
    <name type="scientific">Protaetiibacter intestinalis</name>
    <dbReference type="NCBI Taxonomy" id="2419774"/>
    <lineage>
        <taxon>Bacteria</taxon>
        <taxon>Bacillati</taxon>
        <taxon>Actinomycetota</taxon>
        <taxon>Actinomycetes</taxon>
        <taxon>Micrococcales</taxon>
        <taxon>Microbacteriaceae</taxon>
        <taxon>Protaetiibacter</taxon>
    </lineage>
</organism>
<dbReference type="PANTHER" id="PTHR10961">
    <property type="entry name" value="PEROXISOMAL SARCOSINE OXIDASE"/>
    <property type="match status" value="1"/>
</dbReference>
<evidence type="ECO:0000256" key="3">
    <source>
        <dbReference type="ARBA" id="ARBA00022827"/>
    </source>
</evidence>
<protein>
    <submittedName>
        <fullName evidence="7">N-methyl-L-tryptophan oxidase</fullName>
    </submittedName>
</protein>
<dbReference type="FunFam" id="3.50.50.60:FF:000189">
    <property type="entry name" value="Monomeric sarcosine oxidase"/>
    <property type="match status" value="1"/>
</dbReference>
<reference evidence="8" key="1">
    <citation type="submission" date="2018-09" db="EMBL/GenBank/DDBJ databases">
        <title>Genome sequencing of strain 2DFWR-13.</title>
        <authorList>
            <person name="Heo J."/>
            <person name="Kim S.-J."/>
            <person name="Kwon S.-W."/>
        </authorList>
    </citation>
    <scope>NUCLEOTIDE SEQUENCE [LARGE SCALE GENOMIC DNA]</scope>
    <source>
        <strain evidence="8">2DFWR-13</strain>
    </source>
</reference>
<dbReference type="SUPFAM" id="SSF51905">
    <property type="entry name" value="FAD/NAD(P)-binding domain"/>
    <property type="match status" value="1"/>
</dbReference>
<evidence type="ECO:0000313" key="8">
    <source>
        <dbReference type="Proteomes" id="UP000278886"/>
    </source>
</evidence>
<evidence type="ECO:0000256" key="5">
    <source>
        <dbReference type="SAM" id="MobiDB-lite"/>
    </source>
</evidence>
<feature type="domain" description="FAD dependent oxidoreductase" evidence="6">
    <location>
        <begin position="31"/>
        <end position="380"/>
    </location>
</feature>
<evidence type="ECO:0000313" key="7">
    <source>
        <dbReference type="EMBL" id="AYF97867.1"/>
    </source>
</evidence>
<dbReference type="EMBL" id="CP032630">
    <property type="protein sequence ID" value="AYF97867.1"/>
    <property type="molecule type" value="Genomic_DNA"/>
</dbReference>
<dbReference type="InterPro" id="IPR006076">
    <property type="entry name" value="FAD-dep_OxRdtase"/>
</dbReference>
<feature type="region of interest" description="Disordered" evidence="5">
    <location>
        <begin position="1"/>
        <end position="24"/>
    </location>
</feature>
<dbReference type="Pfam" id="PF01266">
    <property type="entry name" value="DAO"/>
    <property type="match status" value="1"/>
</dbReference>